<name>A0A5N7M9T8_9HYPH</name>
<dbReference type="Proteomes" id="UP000403266">
    <property type="component" value="Unassembled WGS sequence"/>
</dbReference>
<comment type="similarity">
    <text evidence="1">Belongs to the short-chain dehydrogenases/reductases (SDR) family.</text>
</comment>
<dbReference type="AlphaFoldDB" id="A0A5N7M9T8"/>
<protein>
    <submittedName>
        <fullName evidence="3">Glucose 1-dehydrogenase</fullName>
        <ecNumber evidence="3">1.1.1.47</ecNumber>
    </submittedName>
</protein>
<dbReference type="PROSITE" id="PS00061">
    <property type="entry name" value="ADH_SHORT"/>
    <property type="match status" value="1"/>
</dbReference>
<dbReference type="InterPro" id="IPR036291">
    <property type="entry name" value="NAD(P)-bd_dom_sf"/>
</dbReference>
<evidence type="ECO:0000313" key="3">
    <source>
        <dbReference type="EMBL" id="MPR23681.1"/>
    </source>
</evidence>
<proteinExistence type="inferred from homology"/>
<dbReference type="InterPro" id="IPR020904">
    <property type="entry name" value="Sc_DH/Rdtase_CS"/>
</dbReference>
<dbReference type="GO" id="GO:0047936">
    <property type="term" value="F:glucose 1-dehydrogenase [NAD(P)+] activity"/>
    <property type="evidence" value="ECO:0007669"/>
    <property type="project" value="UniProtKB-EC"/>
</dbReference>
<keyword evidence="4" id="KW-1185">Reference proteome</keyword>
<dbReference type="SUPFAM" id="SSF51735">
    <property type="entry name" value="NAD(P)-binding Rossmann-fold domains"/>
    <property type="match status" value="1"/>
</dbReference>
<dbReference type="InterPro" id="IPR002347">
    <property type="entry name" value="SDR_fam"/>
</dbReference>
<dbReference type="Gene3D" id="3.40.50.720">
    <property type="entry name" value="NAD(P)-binding Rossmann-like Domain"/>
    <property type="match status" value="1"/>
</dbReference>
<reference evidence="3 4" key="1">
    <citation type="journal article" date="2019" name="Syst. Appl. Microbiol.">
        <title>Microvirga tunisiensis sp. nov., a root nodule symbiotic bacterium isolated from Lupinus micranthus and L. luteus grown in Northern Tunisia.</title>
        <authorList>
            <person name="Msaddak A."/>
            <person name="Rejili M."/>
            <person name="Duran D."/>
            <person name="Mars M."/>
            <person name="Palacios J.M."/>
            <person name="Ruiz-Argueso T."/>
            <person name="Rey L."/>
            <person name="Imperial J."/>
        </authorList>
    </citation>
    <scope>NUCLEOTIDE SEQUENCE [LARGE SCALE GENOMIC DNA]</scope>
    <source>
        <strain evidence="3 4">Lmie10</strain>
    </source>
</reference>
<organism evidence="3 4">
    <name type="scientific">Microvirga tunisiensis</name>
    <dbReference type="NCBI Taxonomy" id="2108360"/>
    <lineage>
        <taxon>Bacteria</taxon>
        <taxon>Pseudomonadati</taxon>
        <taxon>Pseudomonadota</taxon>
        <taxon>Alphaproteobacteria</taxon>
        <taxon>Hyphomicrobiales</taxon>
        <taxon>Methylobacteriaceae</taxon>
        <taxon>Microvirga</taxon>
    </lineage>
</organism>
<dbReference type="PRINTS" id="PR00081">
    <property type="entry name" value="GDHRDH"/>
</dbReference>
<evidence type="ECO:0000313" key="4">
    <source>
        <dbReference type="Proteomes" id="UP000403266"/>
    </source>
</evidence>
<keyword evidence="2 3" id="KW-0560">Oxidoreductase</keyword>
<dbReference type="PANTHER" id="PTHR24321:SF8">
    <property type="entry name" value="ESTRADIOL 17-BETA-DEHYDROGENASE 8-RELATED"/>
    <property type="match status" value="1"/>
</dbReference>
<evidence type="ECO:0000256" key="1">
    <source>
        <dbReference type="ARBA" id="ARBA00006484"/>
    </source>
</evidence>
<dbReference type="EMBL" id="VOSK01000001">
    <property type="protein sequence ID" value="MPR23681.1"/>
    <property type="molecule type" value="Genomic_DNA"/>
</dbReference>
<dbReference type="Pfam" id="PF13561">
    <property type="entry name" value="adh_short_C2"/>
    <property type="match status" value="1"/>
</dbReference>
<dbReference type="RefSeq" id="WP_152708595.1">
    <property type="nucleotide sequence ID" value="NZ_VOSJ01000001.1"/>
</dbReference>
<dbReference type="EC" id="1.1.1.47" evidence="3"/>
<dbReference type="NCBIfam" id="NF005559">
    <property type="entry name" value="PRK07231.1"/>
    <property type="match status" value="1"/>
</dbReference>
<dbReference type="PRINTS" id="PR00080">
    <property type="entry name" value="SDRFAMILY"/>
</dbReference>
<dbReference type="OrthoDB" id="9792355at2"/>
<comment type="caution">
    <text evidence="3">The sequence shown here is derived from an EMBL/GenBank/DDBJ whole genome shotgun (WGS) entry which is preliminary data.</text>
</comment>
<sequence length="257" mass="26926">MTDVNRRYDGKVAFVTGAAGGIGHETSVAFAREGAKVAIVDLADEGLRETAAAIEAVGGKALSIKANVASAEEVKSAIARTVDEFGSLDVAFNNAGIEQPGTRAGDIAEDMWDRIIDINLRGVYLCMKYQIQQMLKQGKGAIVNTSSGAGVIGFRNQAAYAASKFGVTGLTKCAALDYAASNIRINAICPGIIDTAMIERYTKNDPELRAKAIAQEPIGRLGKTEEIAAAVLWLCSEEAGFVVGHAMVVDGAQTVGL</sequence>
<accession>A0A5N7M9T8</accession>
<evidence type="ECO:0000256" key="2">
    <source>
        <dbReference type="ARBA" id="ARBA00023002"/>
    </source>
</evidence>
<gene>
    <name evidence="3" type="ORF">FS320_00185</name>
</gene>
<dbReference type="PANTHER" id="PTHR24321">
    <property type="entry name" value="DEHYDROGENASES, SHORT CHAIN"/>
    <property type="match status" value="1"/>
</dbReference>
<dbReference type="FunFam" id="3.40.50.720:FF:000084">
    <property type="entry name" value="Short-chain dehydrogenase reductase"/>
    <property type="match status" value="1"/>
</dbReference>